<sequence>TAVLLLNKGRKEADITVQWDKIGLSGAQPVRDLWARKDLGEFKDSFTAHDLGQHEHRIIKVGRPGLPLPTPATMPLEKYTVTRKGATYLSDLYYIWKAGNAPVYDTTYGGDPIRLAGQTFKKGIGCKSKCAVMFKVNGRADRFRAIVAMDKSSKENAKGRFRVYNEDFFANQVLWDSREMTKDSPAKEIDIELNDVQCLMLVFNGKDVLGNWADAHVINEAESD</sequence>
<dbReference type="Pfam" id="PF08305">
    <property type="entry name" value="NPCBM"/>
    <property type="match status" value="1"/>
</dbReference>
<proteinExistence type="predicted"/>
<dbReference type="InterPro" id="IPR013222">
    <property type="entry name" value="Glyco_hyd_98_carb-bd"/>
</dbReference>
<dbReference type="InterPro" id="IPR008979">
    <property type="entry name" value="Galactose-bd-like_sf"/>
</dbReference>
<feature type="domain" description="Glycosyl hydrolase family 98 putative carbohydrate-binding module" evidence="1">
    <location>
        <begin position="83"/>
        <end position="219"/>
    </location>
</feature>
<protein>
    <recommendedName>
        <fullName evidence="1">Glycosyl hydrolase family 98 putative carbohydrate-binding module domain-containing protein</fullName>
    </recommendedName>
</protein>
<dbReference type="Gene3D" id="2.60.120.1060">
    <property type="entry name" value="NPCBM/NEW2 domain"/>
    <property type="match status" value="1"/>
</dbReference>
<feature type="non-terminal residue" evidence="2">
    <location>
        <position position="1"/>
    </location>
</feature>
<reference evidence="2" key="1">
    <citation type="journal article" date="2014" name="Front. Microbiol.">
        <title>High frequency of phylogenetically diverse reductive dehalogenase-homologous genes in deep subseafloor sedimentary metagenomes.</title>
        <authorList>
            <person name="Kawai M."/>
            <person name="Futagami T."/>
            <person name="Toyoda A."/>
            <person name="Takaki Y."/>
            <person name="Nishi S."/>
            <person name="Hori S."/>
            <person name="Arai W."/>
            <person name="Tsubouchi T."/>
            <person name="Morono Y."/>
            <person name="Uchiyama I."/>
            <person name="Ito T."/>
            <person name="Fujiyama A."/>
            <person name="Inagaki F."/>
            <person name="Takami H."/>
        </authorList>
    </citation>
    <scope>NUCLEOTIDE SEQUENCE</scope>
    <source>
        <strain evidence="2">Expedition CK06-06</strain>
    </source>
</reference>
<evidence type="ECO:0000259" key="1">
    <source>
        <dbReference type="SMART" id="SM00776"/>
    </source>
</evidence>
<dbReference type="Pfam" id="PF17801">
    <property type="entry name" value="Melibiase_C"/>
    <property type="match status" value="1"/>
</dbReference>
<dbReference type="InterPro" id="IPR013780">
    <property type="entry name" value="Glyco_hydro_b"/>
</dbReference>
<dbReference type="SUPFAM" id="SSF49785">
    <property type="entry name" value="Galactose-binding domain-like"/>
    <property type="match status" value="1"/>
</dbReference>
<dbReference type="Gene3D" id="2.60.40.1180">
    <property type="entry name" value="Golgi alpha-mannosidase II"/>
    <property type="match status" value="1"/>
</dbReference>
<organism evidence="2">
    <name type="scientific">marine sediment metagenome</name>
    <dbReference type="NCBI Taxonomy" id="412755"/>
    <lineage>
        <taxon>unclassified sequences</taxon>
        <taxon>metagenomes</taxon>
        <taxon>ecological metagenomes</taxon>
    </lineage>
</organism>
<dbReference type="SUPFAM" id="SSF51011">
    <property type="entry name" value="Glycosyl hydrolase domain"/>
    <property type="match status" value="1"/>
</dbReference>
<evidence type="ECO:0000313" key="2">
    <source>
        <dbReference type="EMBL" id="GAH58692.1"/>
    </source>
</evidence>
<dbReference type="AlphaFoldDB" id="X1GNC9"/>
<name>X1GNC9_9ZZZZ</name>
<dbReference type="InterPro" id="IPR041233">
    <property type="entry name" value="Melibiase_C"/>
</dbReference>
<dbReference type="InterPro" id="IPR038637">
    <property type="entry name" value="NPCBM_sf"/>
</dbReference>
<comment type="caution">
    <text evidence="2">The sequence shown here is derived from an EMBL/GenBank/DDBJ whole genome shotgun (WGS) entry which is preliminary data.</text>
</comment>
<gene>
    <name evidence="2" type="ORF">S03H2_32804</name>
</gene>
<accession>X1GNC9</accession>
<dbReference type="SMART" id="SM00776">
    <property type="entry name" value="NPCBM"/>
    <property type="match status" value="1"/>
</dbReference>
<dbReference type="EMBL" id="BARU01019942">
    <property type="protein sequence ID" value="GAH58692.1"/>
    <property type="molecule type" value="Genomic_DNA"/>
</dbReference>